<keyword evidence="1" id="KW-1133">Transmembrane helix</keyword>
<comment type="caution">
    <text evidence="2">The sequence shown here is derived from an EMBL/GenBank/DDBJ whole genome shotgun (WGS) entry which is preliminary data.</text>
</comment>
<reference evidence="2 3" key="1">
    <citation type="submission" date="2019-04" db="EMBL/GenBank/DDBJ databases">
        <title>Alteromonas portus sp. nov., an alginate lyase-excreting marine bacterium.</title>
        <authorList>
            <person name="Huang H."/>
            <person name="Mo K."/>
            <person name="Bao S."/>
        </authorList>
    </citation>
    <scope>NUCLEOTIDE SEQUENCE [LARGE SCALE GENOMIC DNA]</scope>
    <source>
        <strain evidence="2 3">HB161718</strain>
    </source>
</reference>
<organism evidence="2 3">
    <name type="scientific">Alteromonas portus</name>
    <dbReference type="NCBI Taxonomy" id="2565549"/>
    <lineage>
        <taxon>Bacteria</taxon>
        <taxon>Pseudomonadati</taxon>
        <taxon>Pseudomonadota</taxon>
        <taxon>Gammaproteobacteria</taxon>
        <taxon>Alteromonadales</taxon>
        <taxon>Alteromonadaceae</taxon>
        <taxon>Alteromonas/Salinimonas group</taxon>
        <taxon>Alteromonas</taxon>
    </lineage>
</organism>
<dbReference type="AlphaFoldDB" id="A0A4U0ZGU9"/>
<dbReference type="EMBL" id="SWCO01000007">
    <property type="protein sequence ID" value="TKB02653.1"/>
    <property type="molecule type" value="Genomic_DNA"/>
</dbReference>
<evidence type="ECO:0000313" key="3">
    <source>
        <dbReference type="Proteomes" id="UP000305471"/>
    </source>
</evidence>
<gene>
    <name evidence="2" type="ORF">E5672_12360</name>
</gene>
<protein>
    <submittedName>
        <fullName evidence="2">Uncharacterized protein</fullName>
    </submittedName>
</protein>
<feature type="transmembrane region" description="Helical" evidence="1">
    <location>
        <begin position="37"/>
        <end position="61"/>
    </location>
</feature>
<sequence>MLKQDIHKSWQRFKVGLSIFVVGVLLLFTLSELHASLHYLSLFILFIGFAIAMLGYFGIFVQRFSFIKNKKPPPRF</sequence>
<keyword evidence="1" id="KW-0472">Membrane</keyword>
<accession>A0A4U0ZGU9</accession>
<keyword evidence="3" id="KW-1185">Reference proteome</keyword>
<dbReference type="Proteomes" id="UP000305471">
    <property type="component" value="Unassembled WGS sequence"/>
</dbReference>
<name>A0A4U0ZGU9_9ALTE</name>
<evidence type="ECO:0000256" key="1">
    <source>
        <dbReference type="SAM" id="Phobius"/>
    </source>
</evidence>
<keyword evidence="1" id="KW-0812">Transmembrane</keyword>
<proteinExistence type="predicted"/>
<feature type="transmembrane region" description="Helical" evidence="1">
    <location>
        <begin position="12"/>
        <end position="31"/>
    </location>
</feature>
<evidence type="ECO:0000313" key="2">
    <source>
        <dbReference type="EMBL" id="TKB02653.1"/>
    </source>
</evidence>